<dbReference type="GO" id="GO:0031966">
    <property type="term" value="C:mitochondrial membrane"/>
    <property type="evidence" value="ECO:0007669"/>
    <property type="project" value="UniProtKB-SubCell"/>
</dbReference>
<evidence type="ECO:0000256" key="6">
    <source>
        <dbReference type="ARBA" id="ARBA00022792"/>
    </source>
</evidence>
<dbReference type="InterPro" id="IPR023395">
    <property type="entry name" value="MCP_dom_sf"/>
</dbReference>
<feature type="repeat" description="Solcar" evidence="10">
    <location>
        <begin position="107"/>
        <end position="193"/>
    </location>
</feature>
<name>A0A8H6R5S3_9PEZI</name>
<keyword evidence="8" id="KW-0496">Mitochondrion</keyword>
<dbReference type="PANTHER" id="PTHR45788:SF4">
    <property type="entry name" value="TRICARBOXYLATE TRANSPORT PROTEIN, MITOCHONDRIAL"/>
    <property type="match status" value="1"/>
</dbReference>
<evidence type="ECO:0000256" key="3">
    <source>
        <dbReference type="ARBA" id="ARBA00022448"/>
    </source>
</evidence>
<keyword evidence="13" id="KW-1185">Reference proteome</keyword>
<keyword evidence="4 10" id="KW-0812">Transmembrane</keyword>
<keyword evidence="7" id="KW-1133">Transmembrane helix</keyword>
<dbReference type="PANTHER" id="PTHR45788">
    <property type="entry name" value="SUCCINATE/FUMARATE MITOCHONDRIAL TRANSPORTER-RELATED"/>
    <property type="match status" value="1"/>
</dbReference>
<accession>A0A8H6R5S3</accession>
<comment type="subcellular location">
    <subcellularLocation>
        <location evidence="1">Mitochondrion membrane</location>
        <topology evidence="1">Multi-pass membrane protein</topology>
    </subcellularLocation>
</comment>
<keyword evidence="3 11" id="KW-0813">Transport</keyword>
<evidence type="ECO:0000256" key="8">
    <source>
        <dbReference type="ARBA" id="ARBA00023128"/>
    </source>
</evidence>
<sequence length="304" mass="33070">MGEVGHRRLDNLVSGAMAGCLESAITYPTEFIKTRQQLTNKAGRSESPIQILRRTLQQGNVIKALYGGAGPFVVSNTTKSAVRFFVFDSARQWLPSDQNTGKPLPSSNFFAGLLAGVTESVLVVTPGETLKTKIIDDKRRPGGPQFRDTFDAIRQIVHREGPAGLYKGVVPVTLKQSSNAIVRFTSYNLVSDRLESIMGAKLESLRPSLAGAISGIVTVYCSQPFDTIKTRLQASTAASEPQSTLSCAASLVRTGGIQALWQGTTPRLVRLTMSGMISFTVYENTLKLLGLWRAIGSRERLFEQ</sequence>
<dbReference type="PROSITE" id="PS50920">
    <property type="entry name" value="SOLCAR"/>
    <property type="match status" value="3"/>
</dbReference>
<keyword evidence="6" id="KW-0999">Mitochondrion inner membrane</keyword>
<dbReference type="SUPFAM" id="SSF103506">
    <property type="entry name" value="Mitochondrial carrier"/>
    <property type="match status" value="1"/>
</dbReference>
<dbReference type="InterPro" id="IPR018108">
    <property type="entry name" value="MCP_transmembrane"/>
</dbReference>
<dbReference type="EMBL" id="JABCIY010000309">
    <property type="protein sequence ID" value="KAF7185760.1"/>
    <property type="molecule type" value="Genomic_DNA"/>
</dbReference>
<evidence type="ECO:0000256" key="9">
    <source>
        <dbReference type="ARBA" id="ARBA00023136"/>
    </source>
</evidence>
<dbReference type="Pfam" id="PF00153">
    <property type="entry name" value="Mito_carr"/>
    <property type="match status" value="3"/>
</dbReference>
<reference evidence="12" key="1">
    <citation type="submission" date="2020-04" db="EMBL/GenBank/DDBJ databases">
        <title>Draft genome resource of the tomato pathogen Pseudocercospora fuligena.</title>
        <authorList>
            <person name="Zaccaron A."/>
        </authorList>
    </citation>
    <scope>NUCLEOTIDE SEQUENCE</scope>
    <source>
        <strain evidence="12">PF001</strain>
    </source>
</reference>
<evidence type="ECO:0000256" key="5">
    <source>
        <dbReference type="ARBA" id="ARBA00022737"/>
    </source>
</evidence>
<dbReference type="InterPro" id="IPR049563">
    <property type="entry name" value="TXTP-like"/>
</dbReference>
<protein>
    <submittedName>
        <fullName evidence="12">Putative mitochondrial carrier C19G12.05</fullName>
    </submittedName>
</protein>
<gene>
    <name evidence="12" type="ORF">HII31_12862</name>
</gene>
<organism evidence="12 13">
    <name type="scientific">Pseudocercospora fuligena</name>
    <dbReference type="NCBI Taxonomy" id="685502"/>
    <lineage>
        <taxon>Eukaryota</taxon>
        <taxon>Fungi</taxon>
        <taxon>Dikarya</taxon>
        <taxon>Ascomycota</taxon>
        <taxon>Pezizomycotina</taxon>
        <taxon>Dothideomycetes</taxon>
        <taxon>Dothideomycetidae</taxon>
        <taxon>Mycosphaerellales</taxon>
        <taxon>Mycosphaerellaceae</taxon>
        <taxon>Pseudocercospora</taxon>
    </lineage>
</organism>
<feature type="repeat" description="Solcar" evidence="10">
    <location>
        <begin position="202"/>
        <end position="288"/>
    </location>
</feature>
<keyword evidence="5" id="KW-0677">Repeat</keyword>
<dbReference type="GO" id="GO:0071913">
    <property type="term" value="F:citrate secondary active transmembrane transporter activity"/>
    <property type="evidence" value="ECO:0007669"/>
    <property type="project" value="TreeGrafter"/>
</dbReference>
<dbReference type="AlphaFoldDB" id="A0A8H6R5S3"/>
<evidence type="ECO:0000256" key="2">
    <source>
        <dbReference type="ARBA" id="ARBA00006375"/>
    </source>
</evidence>
<evidence type="ECO:0000256" key="4">
    <source>
        <dbReference type="ARBA" id="ARBA00022692"/>
    </source>
</evidence>
<evidence type="ECO:0000256" key="1">
    <source>
        <dbReference type="ARBA" id="ARBA00004225"/>
    </source>
</evidence>
<dbReference type="Gene3D" id="1.50.40.10">
    <property type="entry name" value="Mitochondrial carrier domain"/>
    <property type="match status" value="1"/>
</dbReference>
<dbReference type="Proteomes" id="UP000660729">
    <property type="component" value="Unassembled WGS sequence"/>
</dbReference>
<comment type="caution">
    <text evidence="12">The sequence shown here is derived from an EMBL/GenBank/DDBJ whole genome shotgun (WGS) entry which is preliminary data.</text>
</comment>
<evidence type="ECO:0000313" key="13">
    <source>
        <dbReference type="Proteomes" id="UP000660729"/>
    </source>
</evidence>
<evidence type="ECO:0000256" key="11">
    <source>
        <dbReference type="RuleBase" id="RU000488"/>
    </source>
</evidence>
<evidence type="ECO:0000256" key="10">
    <source>
        <dbReference type="PROSITE-ProRule" id="PRU00282"/>
    </source>
</evidence>
<proteinExistence type="inferred from homology"/>
<dbReference type="GO" id="GO:0006843">
    <property type="term" value="P:mitochondrial citrate transmembrane transport"/>
    <property type="evidence" value="ECO:0007669"/>
    <property type="project" value="TreeGrafter"/>
</dbReference>
<evidence type="ECO:0000256" key="7">
    <source>
        <dbReference type="ARBA" id="ARBA00022989"/>
    </source>
</evidence>
<dbReference type="OrthoDB" id="44467at2759"/>
<evidence type="ECO:0000313" key="12">
    <source>
        <dbReference type="EMBL" id="KAF7185760.1"/>
    </source>
</evidence>
<feature type="repeat" description="Solcar" evidence="10">
    <location>
        <begin position="6"/>
        <end position="93"/>
    </location>
</feature>
<comment type="similarity">
    <text evidence="2 11">Belongs to the mitochondrial carrier (TC 2.A.29) family.</text>
</comment>
<keyword evidence="9 10" id="KW-0472">Membrane</keyword>